<evidence type="ECO:0000256" key="1">
    <source>
        <dbReference type="SAM" id="SignalP"/>
    </source>
</evidence>
<comment type="caution">
    <text evidence="2">The sequence shown here is derived from an EMBL/GenBank/DDBJ whole genome shotgun (WGS) entry which is preliminary data.</text>
</comment>
<feature type="chain" id="PRO_5002145240" description="Outer membrane protein beta-barrel domain-containing protein" evidence="1">
    <location>
        <begin position="20"/>
        <end position="431"/>
    </location>
</feature>
<name>A0A0C1FT47_9SPHI</name>
<accession>A0A0C1FT47</accession>
<evidence type="ECO:0000313" key="3">
    <source>
        <dbReference type="Proteomes" id="UP000031246"/>
    </source>
</evidence>
<dbReference type="EMBL" id="JSYN01000007">
    <property type="protein sequence ID" value="KIA94948.1"/>
    <property type="molecule type" value="Genomic_DNA"/>
</dbReference>
<proteinExistence type="predicted"/>
<reference evidence="2 3" key="1">
    <citation type="submission" date="2014-10" db="EMBL/GenBank/DDBJ databases">
        <title>Pedobacter Kyungheensis.</title>
        <authorList>
            <person name="Anderson B.M."/>
            <person name="Newman J.D."/>
        </authorList>
    </citation>
    <scope>NUCLEOTIDE SEQUENCE [LARGE SCALE GENOMIC DNA]</scope>
    <source>
        <strain evidence="2 3">KACC 16221</strain>
    </source>
</reference>
<keyword evidence="1" id="KW-0732">Signal</keyword>
<evidence type="ECO:0008006" key="4">
    <source>
        <dbReference type="Google" id="ProtNLM"/>
    </source>
</evidence>
<dbReference type="Proteomes" id="UP000031246">
    <property type="component" value="Unassembled WGS sequence"/>
</dbReference>
<gene>
    <name evidence="2" type="ORF">OC25_08445</name>
</gene>
<evidence type="ECO:0000313" key="2">
    <source>
        <dbReference type="EMBL" id="KIA94948.1"/>
    </source>
</evidence>
<dbReference type="OrthoDB" id="788674at2"/>
<protein>
    <recommendedName>
        <fullName evidence="4">Outer membrane protein beta-barrel domain-containing protein</fullName>
    </recommendedName>
</protein>
<sequence>MKRKLHYALILLLASGISASGQITNKSILSGLETELITTEKKSDMLITPTGLNVFLQRKTLSYLTGVSDLSLAKFYASVSTENEKLNLGFNIPVKYDDNSLMLLINPVVEADAKNSFSTLYKNDKWQGTIRAGLKLTYLLPFGTMNFLDGKKTNLDILRKTKYEEIASAYKAEDDKQNKPVTTLTGNVTLPVTEDLSARELRKKQRDAYDAVGIAEADYIEKNKSYTWMQTGWISAWGFTPVTEASKYISPNYLTAFEATRFRLWEINLQYTHLFQNSRLGSFYLSPWIKRFQNNSANADLMTNVDYGLYSQVPGTAQTNLALIETNPAFVGIYSEFMTTNFNFQLVYITPFTNTLIKPGISIRYEKNWGDYSPQNWRFGLPLAIQGKSTPINIELQYRLNNVNNYKNEVDHSPKKTFGISVGLPFSLLYK</sequence>
<organism evidence="2 3">
    <name type="scientific">Pedobacter kyungheensis</name>
    <dbReference type="NCBI Taxonomy" id="1069985"/>
    <lineage>
        <taxon>Bacteria</taxon>
        <taxon>Pseudomonadati</taxon>
        <taxon>Bacteroidota</taxon>
        <taxon>Sphingobacteriia</taxon>
        <taxon>Sphingobacteriales</taxon>
        <taxon>Sphingobacteriaceae</taxon>
        <taxon>Pedobacter</taxon>
    </lineage>
</organism>
<dbReference type="AlphaFoldDB" id="A0A0C1FT47"/>
<dbReference type="RefSeq" id="WP_039474267.1">
    <property type="nucleotide sequence ID" value="NZ_JSYN01000007.1"/>
</dbReference>
<keyword evidence="3" id="KW-1185">Reference proteome</keyword>
<feature type="signal peptide" evidence="1">
    <location>
        <begin position="1"/>
        <end position="19"/>
    </location>
</feature>